<comment type="caution">
    <text evidence="2">The sequence shown here is derived from an EMBL/GenBank/DDBJ whole genome shotgun (WGS) entry which is preliminary data.</text>
</comment>
<reference evidence="2" key="1">
    <citation type="submission" date="2022-12" db="EMBL/GenBank/DDBJ databases">
        <authorList>
            <person name="Petersen C."/>
        </authorList>
    </citation>
    <scope>NUCLEOTIDE SEQUENCE</scope>
    <source>
        <strain evidence="2">IBT 29495</strain>
    </source>
</reference>
<evidence type="ECO:0000313" key="2">
    <source>
        <dbReference type="EMBL" id="KAJ5514152.1"/>
    </source>
</evidence>
<dbReference type="Proteomes" id="UP001149954">
    <property type="component" value="Unassembled WGS sequence"/>
</dbReference>
<dbReference type="OrthoDB" id="4272929at2759"/>
<organism evidence="2 3">
    <name type="scientific">Penicillium fimorum</name>
    <dbReference type="NCBI Taxonomy" id="1882269"/>
    <lineage>
        <taxon>Eukaryota</taxon>
        <taxon>Fungi</taxon>
        <taxon>Dikarya</taxon>
        <taxon>Ascomycota</taxon>
        <taxon>Pezizomycotina</taxon>
        <taxon>Eurotiomycetes</taxon>
        <taxon>Eurotiomycetidae</taxon>
        <taxon>Eurotiales</taxon>
        <taxon>Aspergillaceae</taxon>
        <taxon>Penicillium</taxon>
    </lineage>
</organism>
<sequence length="173" mass="19812">MWLLSHIFSVLPYYQARQEWLTKTFLSSFLNSTSINLHNPKHRNQPSTTTQYATYPTDPASTSDLGGELEELIHIKTAIGIYDRSMLAIINSTTTPAQLNLHRGFWLQAKSKVATLHRSIVADFNRLPRHMKRSFVSVNRLALNDHGFRPSADNLEITRPGSRRVVVLLLKWE</sequence>
<keyword evidence="3" id="KW-1185">Reference proteome</keyword>
<proteinExistence type="predicted"/>
<feature type="compositionally biased region" description="Polar residues" evidence="1">
    <location>
        <begin position="45"/>
        <end position="56"/>
    </location>
</feature>
<dbReference type="EMBL" id="JAPWDS010000002">
    <property type="protein sequence ID" value="KAJ5514152.1"/>
    <property type="molecule type" value="Genomic_DNA"/>
</dbReference>
<feature type="region of interest" description="Disordered" evidence="1">
    <location>
        <begin position="37"/>
        <end position="56"/>
    </location>
</feature>
<gene>
    <name evidence="2" type="ORF">N7463_003704</name>
</gene>
<protein>
    <submittedName>
        <fullName evidence="2">Uncharacterized protein</fullName>
    </submittedName>
</protein>
<accession>A0A9W9Y1K2</accession>
<evidence type="ECO:0000256" key="1">
    <source>
        <dbReference type="SAM" id="MobiDB-lite"/>
    </source>
</evidence>
<name>A0A9W9Y1K2_9EURO</name>
<dbReference type="AlphaFoldDB" id="A0A9W9Y1K2"/>
<evidence type="ECO:0000313" key="3">
    <source>
        <dbReference type="Proteomes" id="UP001149954"/>
    </source>
</evidence>
<reference evidence="2" key="2">
    <citation type="journal article" date="2023" name="IMA Fungus">
        <title>Comparative genomic study of the Penicillium genus elucidates a diverse pangenome and 15 lateral gene transfer events.</title>
        <authorList>
            <person name="Petersen C."/>
            <person name="Sorensen T."/>
            <person name="Nielsen M.R."/>
            <person name="Sondergaard T.E."/>
            <person name="Sorensen J.L."/>
            <person name="Fitzpatrick D.A."/>
            <person name="Frisvad J.C."/>
            <person name="Nielsen K.L."/>
        </authorList>
    </citation>
    <scope>NUCLEOTIDE SEQUENCE</scope>
    <source>
        <strain evidence="2">IBT 29495</strain>
    </source>
</reference>